<dbReference type="Gene3D" id="2.130.10.10">
    <property type="entry name" value="YVTN repeat-like/Quinoprotein amine dehydrogenase"/>
    <property type="match status" value="2"/>
</dbReference>
<evidence type="ECO:0000313" key="3">
    <source>
        <dbReference type="Proteomes" id="UP000198964"/>
    </source>
</evidence>
<dbReference type="SUPFAM" id="SSF50969">
    <property type="entry name" value="YVTN repeat-like/Quinoprotein amine dehydrogenase"/>
    <property type="match status" value="1"/>
</dbReference>
<dbReference type="InterPro" id="IPR015943">
    <property type="entry name" value="WD40/YVTN_repeat-like_dom_sf"/>
</dbReference>
<evidence type="ECO:0000256" key="1">
    <source>
        <dbReference type="SAM" id="MobiDB-lite"/>
    </source>
</evidence>
<accession>A0A1I2EL89</accession>
<protein>
    <recommendedName>
        <fullName evidence="4">WD40 repeat protein</fullName>
    </recommendedName>
</protein>
<keyword evidence="3" id="KW-1185">Reference proteome</keyword>
<dbReference type="Proteomes" id="UP000198964">
    <property type="component" value="Unassembled WGS sequence"/>
</dbReference>
<organism evidence="2 3">
    <name type="scientific">Sunxiuqinia elliptica</name>
    <dbReference type="NCBI Taxonomy" id="655355"/>
    <lineage>
        <taxon>Bacteria</taxon>
        <taxon>Pseudomonadati</taxon>
        <taxon>Bacteroidota</taxon>
        <taxon>Bacteroidia</taxon>
        <taxon>Marinilabiliales</taxon>
        <taxon>Prolixibacteraceae</taxon>
        <taxon>Sunxiuqinia</taxon>
    </lineage>
</organism>
<dbReference type="STRING" id="655355.SAMN05216283_102132"/>
<evidence type="ECO:0000313" key="2">
    <source>
        <dbReference type="EMBL" id="SFE93286.1"/>
    </source>
</evidence>
<sequence length="852" mass="100393">MTISPSKIIKFPSNNDISELERRDQKRFIALNYKFIKSANSKFFAVFARKEKLCAWIYQLDDTGSYREKYKIDEFPFEFDLRDFNNIAIDNEGKHIYLVSTEDDRRTVYCFTTRFCSSVEYRQQWSVSLPDKIVDPGNAPYPVILVDNRKNIFVSDGNGKVFTFNHLLPENHTEILMEQYVDRVHDMILAKGGSLLFVLGYKGEMMNVGTIVSVDLRTIHINYAFQANIFRDGYTIANMFCSSTNLFYLDNKGVLHLHNIDSGVETFKTKALDEHIDLLNTDYEIFYKNKHLFISQDSRVFIFTLKGELISEIFIRGWTGSKVLDFSNEKVLFVLDRIGVRHYDLELNTKAKSSLDYKLTKDELDCEVYGFRDISYYPDQEQLHLISDRKEIIIDIASGKWKQVENDEAYGTKYLSKYLTRDKYLLAEFDEEHVFIRNLINGSNFELEFDFDVDDNAHSEFFVPYFSPDQRFFGLFIDNHIKIFDLERRQQLEDSATPVYVRNDTLSLSPCRSIAACHRIESNSLKLFVWDLSNGQVLFSKNYSEFKEHDMEGCVHAFSPCGKYVLVVLADSIYQYDLKGDLILKRKNTGNKGSSTSGSIYFISEDGYFVTGAYESQVWHVDKEEPLFNMQQDYTYQKMIRLNNNRFVFWDKHDISVISTSVNTTPAFGSNEATPDWHNRNAIKQANELEVTYIRKEVLDRQQEREVAQRRGLEEERLESRRAEEKREEERARAAYRREEEEREEEQRRQREREEAEARRREEEEEAERLRKEREERERTYTLEEIWSQSAGSVRMNALYACYYHQADGRCSYREQDDWCTANGDHSYSTCWDTDSLDYCIKSEIGDKPRQY</sequence>
<dbReference type="AlphaFoldDB" id="A0A1I2EL89"/>
<gene>
    <name evidence="2" type="ORF">SAMN05216283_102132</name>
</gene>
<evidence type="ECO:0008006" key="4">
    <source>
        <dbReference type="Google" id="ProtNLM"/>
    </source>
</evidence>
<dbReference type="EMBL" id="FONW01000002">
    <property type="protein sequence ID" value="SFE93286.1"/>
    <property type="molecule type" value="Genomic_DNA"/>
</dbReference>
<dbReference type="InterPro" id="IPR011044">
    <property type="entry name" value="Quino_amine_DH_bsu"/>
</dbReference>
<feature type="region of interest" description="Disordered" evidence="1">
    <location>
        <begin position="705"/>
        <end position="775"/>
    </location>
</feature>
<proteinExistence type="predicted"/>
<name>A0A1I2EL89_9BACT</name>
<dbReference type="RefSeq" id="WP_093918813.1">
    <property type="nucleotide sequence ID" value="NZ_FONW01000002.1"/>
</dbReference>
<reference evidence="2 3" key="1">
    <citation type="submission" date="2016-10" db="EMBL/GenBank/DDBJ databases">
        <authorList>
            <person name="de Groot N.N."/>
        </authorList>
    </citation>
    <scope>NUCLEOTIDE SEQUENCE [LARGE SCALE GENOMIC DNA]</scope>
    <source>
        <strain evidence="2 3">CGMCC 1.9156</strain>
    </source>
</reference>